<dbReference type="Pfam" id="PF01850">
    <property type="entry name" value="PIN"/>
    <property type="match status" value="1"/>
</dbReference>
<evidence type="ECO:0000259" key="1">
    <source>
        <dbReference type="Pfam" id="PF01850"/>
    </source>
</evidence>
<evidence type="ECO:0000313" key="3">
    <source>
        <dbReference type="Proteomes" id="UP000010388"/>
    </source>
</evidence>
<gene>
    <name evidence="2" type="ordered locus">Cyagr_0095</name>
</gene>
<dbReference type="EMBL" id="CP003495">
    <property type="protein sequence ID" value="AFY27315.1"/>
    <property type="molecule type" value="Genomic_DNA"/>
</dbReference>
<dbReference type="eggNOG" id="COG3744">
    <property type="taxonomic scope" value="Bacteria"/>
</dbReference>
<dbReference type="InterPro" id="IPR041705">
    <property type="entry name" value="PIN_Sll0205"/>
</dbReference>
<dbReference type="CDD" id="cd09872">
    <property type="entry name" value="PIN_Sll0205-like"/>
    <property type="match status" value="1"/>
</dbReference>
<dbReference type="PANTHER" id="PTHR36173:SF2">
    <property type="entry name" value="RIBONUCLEASE VAPC16"/>
    <property type="match status" value="1"/>
</dbReference>
<dbReference type="STRING" id="292564.Cyagr_0095"/>
<evidence type="ECO:0000313" key="2">
    <source>
        <dbReference type="EMBL" id="AFY27315.1"/>
    </source>
</evidence>
<reference evidence="3" key="1">
    <citation type="journal article" date="2013" name="Proc. Natl. Acad. Sci. U.S.A.">
        <title>Improving the coverage of the cyanobacterial phylum using diversity-driven genome sequencing.</title>
        <authorList>
            <person name="Shih P.M."/>
            <person name="Wu D."/>
            <person name="Latifi A."/>
            <person name="Axen S.D."/>
            <person name="Fewer D.P."/>
            <person name="Talla E."/>
            <person name="Calteau A."/>
            <person name="Cai F."/>
            <person name="Tandeau de Marsac N."/>
            <person name="Rippka R."/>
            <person name="Herdman M."/>
            <person name="Sivonen K."/>
            <person name="Coursin T."/>
            <person name="Laurent T."/>
            <person name="Goodwin L."/>
            <person name="Nolan M."/>
            <person name="Davenport K.W."/>
            <person name="Han C.S."/>
            <person name="Rubin E.M."/>
            <person name="Eisen J.A."/>
            <person name="Woyke T."/>
            <person name="Gugger M."/>
            <person name="Kerfeld C.A."/>
        </authorList>
    </citation>
    <scope>NUCLEOTIDE SEQUENCE [LARGE SCALE GENOMIC DNA]</scope>
    <source>
        <strain evidence="3">ATCC 27147 / PCC 6307</strain>
    </source>
</reference>
<sequence length="130" mass="13903">MAASLLLDAHALLWWLVEPEKLSGIAQKAIGDPAAAIFVSAASGWEIATKARLGQLPGAEGLLLNLPSLLQQQGFQPLAVQLHHGVRAGAYPQAHRDPFDRLLAAQAELEGLQLVSIDPALATFPCRLLW</sequence>
<protein>
    <recommendedName>
        <fullName evidence="1">PIN domain-containing protein</fullName>
    </recommendedName>
</protein>
<feature type="domain" description="PIN" evidence="1">
    <location>
        <begin position="6"/>
        <end position="121"/>
    </location>
</feature>
<dbReference type="InterPro" id="IPR002716">
    <property type="entry name" value="PIN_dom"/>
</dbReference>
<dbReference type="AlphaFoldDB" id="K9P2L9"/>
<accession>K9P2L9</accession>
<dbReference type="InterPro" id="IPR052919">
    <property type="entry name" value="TA_system_RNase"/>
</dbReference>
<dbReference type="RefSeq" id="WP_015107774.1">
    <property type="nucleotide sequence ID" value="NC_019675.1"/>
</dbReference>
<organism evidence="2 3">
    <name type="scientific">Cyanobium gracile (strain ATCC 27147 / PCC 6307)</name>
    <dbReference type="NCBI Taxonomy" id="292564"/>
    <lineage>
        <taxon>Bacteria</taxon>
        <taxon>Bacillati</taxon>
        <taxon>Cyanobacteriota</taxon>
        <taxon>Cyanophyceae</taxon>
        <taxon>Synechococcales</taxon>
        <taxon>Prochlorococcaceae</taxon>
        <taxon>Cyanobium</taxon>
    </lineage>
</organism>
<proteinExistence type="predicted"/>
<dbReference type="HOGENOM" id="CLU_129890_0_1_3"/>
<dbReference type="PANTHER" id="PTHR36173">
    <property type="entry name" value="RIBONUCLEASE VAPC16-RELATED"/>
    <property type="match status" value="1"/>
</dbReference>
<dbReference type="OrthoDB" id="9798990at2"/>
<dbReference type="SUPFAM" id="SSF88723">
    <property type="entry name" value="PIN domain-like"/>
    <property type="match status" value="1"/>
</dbReference>
<dbReference type="InterPro" id="IPR029060">
    <property type="entry name" value="PIN-like_dom_sf"/>
</dbReference>
<dbReference type="KEGG" id="cgc:Cyagr_0095"/>
<dbReference type="Proteomes" id="UP000010388">
    <property type="component" value="Chromosome"/>
</dbReference>
<name>K9P2L9_CYAGP</name>